<dbReference type="AlphaFoldDB" id="A0A182EXL5"/>
<dbReference type="EMBL" id="UYRW01012572">
    <property type="protein sequence ID" value="VDN00286.1"/>
    <property type="molecule type" value="Genomic_DNA"/>
</dbReference>
<keyword evidence="2" id="KW-1185">Reference proteome</keyword>
<dbReference type="Proteomes" id="UP000271087">
    <property type="component" value="Unassembled WGS sequence"/>
</dbReference>
<evidence type="ECO:0000313" key="3">
    <source>
        <dbReference type="WBParaSite" id="nOo.2.0.1.t12918-RA"/>
    </source>
</evidence>
<gene>
    <name evidence="1" type="ORF">NOO_LOCUS12918</name>
</gene>
<proteinExistence type="predicted"/>
<reference evidence="3" key="1">
    <citation type="submission" date="2016-06" db="UniProtKB">
        <authorList>
            <consortium name="WormBaseParasite"/>
        </authorList>
    </citation>
    <scope>IDENTIFICATION</scope>
</reference>
<dbReference type="STRING" id="42157.A0A182EXL5"/>
<dbReference type="OrthoDB" id="272985at2759"/>
<evidence type="ECO:0000313" key="1">
    <source>
        <dbReference type="EMBL" id="VDN00286.1"/>
    </source>
</evidence>
<dbReference type="WBParaSite" id="nOo.2.0.1.t12918-RA">
    <property type="protein sequence ID" value="nOo.2.0.1.t12918-RA"/>
    <property type="gene ID" value="nOo.2.0.1.g12918"/>
</dbReference>
<evidence type="ECO:0000313" key="2">
    <source>
        <dbReference type="Proteomes" id="UP000271087"/>
    </source>
</evidence>
<reference evidence="1 2" key="2">
    <citation type="submission" date="2018-08" db="EMBL/GenBank/DDBJ databases">
        <authorList>
            <person name="Laetsch R D."/>
            <person name="Stevens L."/>
            <person name="Kumar S."/>
            <person name="Blaxter L. M."/>
        </authorList>
    </citation>
    <scope>NUCLEOTIDE SEQUENCE [LARGE SCALE GENOMIC DNA]</scope>
</reference>
<accession>A0A182EXL5</accession>
<sequence length="98" mass="10915">MRNGGIEVELRNPQLVPNRQAVMLAAYFTLCQNDALAKTLLYSLVPTHYTWNASRKSFGRRKRGEPVDGLSGSVFDLATIVERDKISTLSNTMGNITE</sequence>
<protein>
    <submittedName>
        <fullName evidence="3">Type II restriction endonuclease</fullName>
    </submittedName>
</protein>
<organism evidence="3">
    <name type="scientific">Onchocerca ochengi</name>
    <name type="common">Filarial nematode worm</name>
    <dbReference type="NCBI Taxonomy" id="42157"/>
    <lineage>
        <taxon>Eukaryota</taxon>
        <taxon>Metazoa</taxon>
        <taxon>Ecdysozoa</taxon>
        <taxon>Nematoda</taxon>
        <taxon>Chromadorea</taxon>
        <taxon>Rhabditida</taxon>
        <taxon>Spirurina</taxon>
        <taxon>Spiruromorpha</taxon>
        <taxon>Filarioidea</taxon>
        <taxon>Onchocercidae</taxon>
        <taxon>Onchocerca</taxon>
    </lineage>
</organism>
<name>A0A182EXL5_ONCOC</name>